<reference evidence="1" key="1">
    <citation type="submission" date="2014-12" db="EMBL/GenBank/DDBJ databases">
        <title>Insight into the proteome of Arion vulgaris.</title>
        <authorList>
            <person name="Aradska J."/>
            <person name="Bulat T."/>
            <person name="Smidak R."/>
            <person name="Sarate P."/>
            <person name="Gangsoo J."/>
            <person name="Sialana F."/>
            <person name="Bilban M."/>
            <person name="Lubec G."/>
        </authorList>
    </citation>
    <scope>NUCLEOTIDE SEQUENCE</scope>
    <source>
        <tissue evidence="1">Skin</tissue>
    </source>
</reference>
<protein>
    <submittedName>
        <fullName evidence="1">Uncharacterized protein</fullName>
    </submittedName>
</protein>
<name>A0A0B6YC45_9EUPU</name>
<dbReference type="AlphaFoldDB" id="A0A0B6YC45"/>
<organism evidence="1">
    <name type="scientific">Arion vulgaris</name>
    <dbReference type="NCBI Taxonomy" id="1028688"/>
    <lineage>
        <taxon>Eukaryota</taxon>
        <taxon>Metazoa</taxon>
        <taxon>Spiralia</taxon>
        <taxon>Lophotrochozoa</taxon>
        <taxon>Mollusca</taxon>
        <taxon>Gastropoda</taxon>
        <taxon>Heterobranchia</taxon>
        <taxon>Euthyneura</taxon>
        <taxon>Panpulmonata</taxon>
        <taxon>Eupulmonata</taxon>
        <taxon>Stylommatophora</taxon>
        <taxon>Helicina</taxon>
        <taxon>Arionoidea</taxon>
        <taxon>Arionidae</taxon>
        <taxon>Arion</taxon>
    </lineage>
</organism>
<accession>A0A0B6YC45</accession>
<sequence length="80" mass="8764">ELKIGVCSSGTKCVDLDDGYSCEYFCETYCSSLSLCDDVGKDQVRECQCPTEMCKENDSRDSLYKSLVTASIVVTVIAIV</sequence>
<feature type="non-terminal residue" evidence="1">
    <location>
        <position position="80"/>
    </location>
</feature>
<dbReference type="EMBL" id="HACG01006843">
    <property type="protein sequence ID" value="CEK53708.1"/>
    <property type="molecule type" value="Transcribed_RNA"/>
</dbReference>
<evidence type="ECO:0000313" key="1">
    <source>
        <dbReference type="EMBL" id="CEK53708.1"/>
    </source>
</evidence>
<gene>
    <name evidence="1" type="primary">ORF21053</name>
</gene>
<proteinExistence type="predicted"/>
<feature type="non-terminal residue" evidence="1">
    <location>
        <position position="1"/>
    </location>
</feature>